<keyword evidence="4" id="KW-1185">Reference proteome</keyword>
<keyword evidence="1" id="KW-0732">Signal</keyword>
<reference evidence="3 4" key="1">
    <citation type="journal article" date="2021" name="Commun. Biol.">
        <title>The genome of Shorea leprosula (Dipterocarpaceae) highlights the ecological relevance of drought in aseasonal tropical rainforests.</title>
        <authorList>
            <person name="Ng K.K.S."/>
            <person name="Kobayashi M.J."/>
            <person name="Fawcett J.A."/>
            <person name="Hatakeyama M."/>
            <person name="Paape T."/>
            <person name="Ng C.H."/>
            <person name="Ang C.C."/>
            <person name="Tnah L.H."/>
            <person name="Lee C.T."/>
            <person name="Nishiyama T."/>
            <person name="Sese J."/>
            <person name="O'Brien M.J."/>
            <person name="Copetti D."/>
            <person name="Mohd Noor M.I."/>
            <person name="Ong R.C."/>
            <person name="Putra M."/>
            <person name="Sireger I.Z."/>
            <person name="Indrioko S."/>
            <person name="Kosugi Y."/>
            <person name="Izuno A."/>
            <person name="Isagi Y."/>
            <person name="Lee S.L."/>
            <person name="Shimizu K.K."/>
        </authorList>
    </citation>
    <scope>NUCLEOTIDE SEQUENCE [LARGE SCALE GENOMIC DNA]</scope>
    <source>
        <strain evidence="3">214</strain>
    </source>
</reference>
<dbReference type="Proteomes" id="UP001054252">
    <property type="component" value="Unassembled WGS sequence"/>
</dbReference>
<dbReference type="PANTHER" id="PTHR47723:SF20">
    <property type="entry name" value="RNASE H TYPE-1 DOMAIN-CONTAINING PROTEIN"/>
    <property type="match status" value="1"/>
</dbReference>
<dbReference type="EMBL" id="BPVZ01001420">
    <property type="protein sequence ID" value="GKV53477.1"/>
    <property type="molecule type" value="Genomic_DNA"/>
</dbReference>
<dbReference type="InterPro" id="IPR002156">
    <property type="entry name" value="RNaseH_domain"/>
</dbReference>
<dbReference type="SUPFAM" id="SSF53098">
    <property type="entry name" value="Ribonuclease H-like"/>
    <property type="match status" value="1"/>
</dbReference>
<gene>
    <name evidence="3" type="ORF">SLEP1_g59999</name>
</gene>
<dbReference type="InterPro" id="IPR053151">
    <property type="entry name" value="RNase_H-like"/>
</dbReference>
<dbReference type="CDD" id="cd06222">
    <property type="entry name" value="RNase_H_like"/>
    <property type="match status" value="1"/>
</dbReference>
<dbReference type="PROSITE" id="PS50879">
    <property type="entry name" value="RNASE_H_1"/>
    <property type="match status" value="1"/>
</dbReference>
<dbReference type="GO" id="GO:0003676">
    <property type="term" value="F:nucleic acid binding"/>
    <property type="evidence" value="ECO:0007669"/>
    <property type="project" value="InterPro"/>
</dbReference>
<evidence type="ECO:0000259" key="2">
    <source>
        <dbReference type="PROSITE" id="PS50879"/>
    </source>
</evidence>
<dbReference type="Gene3D" id="3.30.420.10">
    <property type="entry name" value="Ribonuclease H-like superfamily/Ribonuclease H"/>
    <property type="match status" value="1"/>
</dbReference>
<dbReference type="GO" id="GO:0004523">
    <property type="term" value="F:RNA-DNA hybrid ribonuclease activity"/>
    <property type="evidence" value="ECO:0007669"/>
    <property type="project" value="InterPro"/>
</dbReference>
<dbReference type="AlphaFoldDB" id="A0AAV5MYL2"/>
<sequence>MEYFLLVHHLVALVFSNLLVHEKKNVSLVMARDFILLKINEYKQLHPVSLSAKTVSTVFVGWNPPPPGVVKLNTDGSAVTNPGNAGAGGIFRDDLGNWLLGFYRNIGYTSSLSAELWALRDGLKLAVDKGFSQLIVETDSMVAKTLIDSAHSDSHSLGVLIDDCRAMMSQVPSIQFRHVFREANNVAD</sequence>
<dbReference type="InterPro" id="IPR036397">
    <property type="entry name" value="RNaseH_sf"/>
</dbReference>
<dbReference type="InterPro" id="IPR012337">
    <property type="entry name" value="RNaseH-like_sf"/>
</dbReference>
<accession>A0AAV5MYL2</accession>
<evidence type="ECO:0000313" key="4">
    <source>
        <dbReference type="Proteomes" id="UP001054252"/>
    </source>
</evidence>
<name>A0AAV5MYL2_9ROSI</name>
<feature type="domain" description="RNase H type-1" evidence="2">
    <location>
        <begin position="66"/>
        <end position="188"/>
    </location>
</feature>
<organism evidence="3 4">
    <name type="scientific">Rubroshorea leprosula</name>
    <dbReference type="NCBI Taxonomy" id="152421"/>
    <lineage>
        <taxon>Eukaryota</taxon>
        <taxon>Viridiplantae</taxon>
        <taxon>Streptophyta</taxon>
        <taxon>Embryophyta</taxon>
        <taxon>Tracheophyta</taxon>
        <taxon>Spermatophyta</taxon>
        <taxon>Magnoliopsida</taxon>
        <taxon>eudicotyledons</taxon>
        <taxon>Gunneridae</taxon>
        <taxon>Pentapetalae</taxon>
        <taxon>rosids</taxon>
        <taxon>malvids</taxon>
        <taxon>Malvales</taxon>
        <taxon>Dipterocarpaceae</taxon>
        <taxon>Rubroshorea</taxon>
    </lineage>
</organism>
<feature type="signal peptide" evidence="1">
    <location>
        <begin position="1"/>
        <end position="16"/>
    </location>
</feature>
<evidence type="ECO:0000313" key="3">
    <source>
        <dbReference type="EMBL" id="GKV53477.1"/>
    </source>
</evidence>
<dbReference type="Pfam" id="PF13456">
    <property type="entry name" value="RVT_3"/>
    <property type="match status" value="1"/>
</dbReference>
<feature type="chain" id="PRO_5043753029" description="RNase H type-1 domain-containing protein" evidence="1">
    <location>
        <begin position="17"/>
        <end position="188"/>
    </location>
</feature>
<evidence type="ECO:0000256" key="1">
    <source>
        <dbReference type="SAM" id="SignalP"/>
    </source>
</evidence>
<dbReference type="PANTHER" id="PTHR47723">
    <property type="entry name" value="OS05G0353850 PROTEIN"/>
    <property type="match status" value="1"/>
</dbReference>
<dbReference type="InterPro" id="IPR044730">
    <property type="entry name" value="RNase_H-like_dom_plant"/>
</dbReference>
<comment type="caution">
    <text evidence="3">The sequence shown here is derived from an EMBL/GenBank/DDBJ whole genome shotgun (WGS) entry which is preliminary data.</text>
</comment>
<protein>
    <recommendedName>
        <fullName evidence="2">RNase H type-1 domain-containing protein</fullName>
    </recommendedName>
</protein>
<proteinExistence type="predicted"/>